<evidence type="ECO:0000256" key="7">
    <source>
        <dbReference type="PROSITE-ProRule" id="PRU01360"/>
    </source>
</evidence>
<dbReference type="AlphaFoldDB" id="A0A1W2DSG7"/>
<proteinExistence type="inferred from homology"/>
<dbReference type="Gene3D" id="2.170.130.10">
    <property type="entry name" value="TonB-dependent receptor, plug domain"/>
    <property type="match status" value="1"/>
</dbReference>
<dbReference type="InterPro" id="IPR036942">
    <property type="entry name" value="Beta-barrel_TonB_sf"/>
</dbReference>
<keyword evidence="3 7" id="KW-1134">Transmembrane beta strand</keyword>
<evidence type="ECO:0000259" key="8">
    <source>
        <dbReference type="SMART" id="SM00965"/>
    </source>
</evidence>
<dbReference type="Pfam" id="PF07660">
    <property type="entry name" value="STN"/>
    <property type="match status" value="1"/>
</dbReference>
<feature type="domain" description="Secretin/TonB short N-terminal" evidence="8">
    <location>
        <begin position="68"/>
        <end position="119"/>
    </location>
</feature>
<keyword evidence="5 7" id="KW-0472">Membrane</keyword>
<dbReference type="InterPro" id="IPR012910">
    <property type="entry name" value="Plug_dom"/>
</dbReference>
<dbReference type="EMBL" id="FWYB01000008">
    <property type="protein sequence ID" value="SMD00444.1"/>
    <property type="molecule type" value="Genomic_DNA"/>
</dbReference>
<dbReference type="Pfam" id="PF07715">
    <property type="entry name" value="Plug"/>
    <property type="match status" value="1"/>
</dbReference>
<dbReference type="InterPro" id="IPR039426">
    <property type="entry name" value="TonB-dep_rcpt-like"/>
</dbReference>
<dbReference type="InterPro" id="IPR023996">
    <property type="entry name" value="TonB-dep_OMP_SusC/RagA"/>
</dbReference>
<dbReference type="InterPro" id="IPR011662">
    <property type="entry name" value="Secretin/TonB_short_N"/>
</dbReference>
<reference evidence="9 10" key="1">
    <citation type="submission" date="2017-04" db="EMBL/GenBank/DDBJ databases">
        <authorList>
            <person name="Afonso C.L."/>
            <person name="Miller P.J."/>
            <person name="Scott M.A."/>
            <person name="Spackman E."/>
            <person name="Goraichik I."/>
            <person name="Dimitrov K.M."/>
            <person name="Suarez D.L."/>
            <person name="Swayne D.E."/>
        </authorList>
    </citation>
    <scope>NUCLEOTIDE SEQUENCE [LARGE SCALE GENOMIC DNA]</scope>
    <source>
        <strain evidence="9 10">DSM 19625</strain>
    </source>
</reference>
<dbReference type="SUPFAM" id="SSF49464">
    <property type="entry name" value="Carboxypeptidase regulatory domain-like"/>
    <property type="match status" value="1"/>
</dbReference>
<dbReference type="Gene3D" id="2.60.40.1120">
    <property type="entry name" value="Carboxypeptidase-like, regulatory domain"/>
    <property type="match status" value="1"/>
</dbReference>
<evidence type="ECO:0000256" key="5">
    <source>
        <dbReference type="ARBA" id="ARBA00023136"/>
    </source>
</evidence>
<keyword evidence="10" id="KW-1185">Reference proteome</keyword>
<comment type="similarity">
    <text evidence="7">Belongs to the TonB-dependent receptor family.</text>
</comment>
<dbReference type="NCBIfam" id="TIGR04057">
    <property type="entry name" value="SusC_RagA_signa"/>
    <property type="match status" value="1"/>
</dbReference>
<evidence type="ECO:0000313" key="10">
    <source>
        <dbReference type="Proteomes" id="UP000192678"/>
    </source>
</evidence>
<dbReference type="SMART" id="SM00965">
    <property type="entry name" value="STN"/>
    <property type="match status" value="1"/>
</dbReference>
<protein>
    <submittedName>
        <fullName evidence="9">TonB-linked outer membrane protein, SusC/RagA family</fullName>
    </submittedName>
</protein>
<evidence type="ECO:0000256" key="4">
    <source>
        <dbReference type="ARBA" id="ARBA00022692"/>
    </source>
</evidence>
<dbReference type="Gene3D" id="3.55.50.30">
    <property type="match status" value="1"/>
</dbReference>
<sequence length="1186" mass="129228">MYKNYTRKLGVPHLVYHKILLTMRLTAVILLATLMQVSASGLAQKITLSKSNASLDNVLNELRLQSGFDFVYTNVLLNKSKRVTITVKGVQLEDVLDAVFKDQPLTYSINNKIVIIKAKEQSLLDNIIARFQAVDIKGRVVDEAGNSMPGVSIRLKSGNKGTITDNNGRFSLSNVAEDDIILFAFVGYDLKQLKAIEAKGTDIVVTLKPKVNSLDEVVAVGYGTTRRRDLTGSVASVDINEVKNTPFVSIDQALSGKAAGVQVVQADGSPGGMAKIRIRGGSSLIGGNDPLYIIDGVQITIQNRYVQSEAEVRNPVEALGNDDNYASNGVGSSFSRGLNTLAGLNINDIETIDILKDASATAIYGSRAANGVVIITTKKGKLNQKPVLEANYYTGMSKAITEKLLNADQYKSVMLEGAKNLNALRAAQNRPADGVATSIINDPNFLGTANTDWLDLITRTGVTQNADISVRGGGTGSRYYTSLAYNDSKGTLLGTDFSRIAGKVNLDNEINSKLRVITNLDYAFTKNNVTNGIYSSAIYAPPTLNPYNADGSPVAFNTAATGFGQYTDIQNPLALLQGKNSSKNNLLLGSLSLEYDILKSLKFRSTASVNYSSYHQLNYAPSSVSVTDASGINSVNSNGGIGSQAQTQQTDVFYENTLTYEKQFNENNRLTLLAGTSWQKTNAETFSASGQGFPDDTFLNGLSSAALALPPQASESQSALLSFYMRANYALKERYLLTLTARSDESSKFPKNNRISYFPSFGIAWRASEESFLKSSTWLSELKFRASAGYTGSQNLGNNLFYTLFTPSAYASTNALIPTQLGNDQIKWETTLQKDAGVDFAIFNSRITGSVGYYNKQTSDLLMAYTVATSSGFNSALVNVADIRNQGWEFDLRADIVRGKNFTWNLAANISRNKSKVTNINRDLQNPNTISQETDPFVNSLFIGNTILREGSPVGLIFGYQYDGVIKNQQELDAYKQASLYAQFGILSNLAIGYPRYKLQESGVYKGYFKRDVIGNAEPKFYGGITNNFRYKQFNLVTLFSYSVGGDILYLPDVSSLGLSDRGNLNTRVLLPHYTAQTPDADRPSLVYTESNRFGTGSSDLTVHDASYIKLKSISLGYQLPDNLSKRLGLGSSMVYVSGSNLFTITGYPGPDPEISNDPYSLISGYTDSANYPSMRQFTFGLRIGF</sequence>
<name>A0A1W2DSG7_9SPHI</name>
<evidence type="ECO:0000256" key="2">
    <source>
        <dbReference type="ARBA" id="ARBA00022448"/>
    </source>
</evidence>
<evidence type="ECO:0000256" key="6">
    <source>
        <dbReference type="ARBA" id="ARBA00023237"/>
    </source>
</evidence>
<dbReference type="Proteomes" id="UP000192678">
    <property type="component" value="Unassembled WGS sequence"/>
</dbReference>
<dbReference type="PROSITE" id="PS52016">
    <property type="entry name" value="TONB_DEPENDENT_REC_3"/>
    <property type="match status" value="1"/>
</dbReference>
<dbReference type="SUPFAM" id="SSF56935">
    <property type="entry name" value="Porins"/>
    <property type="match status" value="1"/>
</dbReference>
<dbReference type="Pfam" id="PF13715">
    <property type="entry name" value="CarbopepD_reg_2"/>
    <property type="match status" value="1"/>
</dbReference>
<comment type="subcellular location">
    <subcellularLocation>
        <location evidence="1 7">Cell outer membrane</location>
        <topology evidence="1 7">Multi-pass membrane protein</topology>
    </subcellularLocation>
</comment>
<accession>A0A1W2DSG7</accession>
<keyword evidence="6 7" id="KW-0998">Cell outer membrane</keyword>
<evidence type="ECO:0000256" key="3">
    <source>
        <dbReference type="ARBA" id="ARBA00022452"/>
    </source>
</evidence>
<dbReference type="NCBIfam" id="TIGR04056">
    <property type="entry name" value="OMP_RagA_SusC"/>
    <property type="match status" value="1"/>
</dbReference>
<dbReference type="InterPro" id="IPR008969">
    <property type="entry name" value="CarboxyPept-like_regulatory"/>
</dbReference>
<evidence type="ECO:0000313" key="9">
    <source>
        <dbReference type="EMBL" id="SMD00444.1"/>
    </source>
</evidence>
<dbReference type="InterPro" id="IPR037066">
    <property type="entry name" value="Plug_dom_sf"/>
</dbReference>
<dbReference type="GO" id="GO:0009279">
    <property type="term" value="C:cell outer membrane"/>
    <property type="evidence" value="ECO:0007669"/>
    <property type="project" value="UniProtKB-SubCell"/>
</dbReference>
<dbReference type="Gene3D" id="2.40.170.20">
    <property type="entry name" value="TonB-dependent receptor, beta-barrel domain"/>
    <property type="match status" value="1"/>
</dbReference>
<dbReference type="STRING" id="475255.SAMN04488101_10834"/>
<keyword evidence="4 7" id="KW-0812">Transmembrane</keyword>
<gene>
    <name evidence="9" type="ORF">SAMN04488101_10834</name>
</gene>
<keyword evidence="2 7" id="KW-0813">Transport</keyword>
<evidence type="ECO:0000256" key="1">
    <source>
        <dbReference type="ARBA" id="ARBA00004571"/>
    </source>
</evidence>
<organism evidence="9 10">
    <name type="scientific">Pedobacter nyackensis</name>
    <dbReference type="NCBI Taxonomy" id="475255"/>
    <lineage>
        <taxon>Bacteria</taxon>
        <taxon>Pseudomonadati</taxon>
        <taxon>Bacteroidota</taxon>
        <taxon>Sphingobacteriia</taxon>
        <taxon>Sphingobacteriales</taxon>
        <taxon>Sphingobacteriaceae</taxon>
        <taxon>Pedobacter</taxon>
    </lineage>
</organism>
<dbReference type="InterPro" id="IPR023997">
    <property type="entry name" value="TonB-dep_OMP_SusC/RagA_CS"/>
</dbReference>